<reference evidence="2 3" key="2">
    <citation type="journal article" date="2015" name="Genome Announc.">
        <title>Complete Genome Sequence of Coriobacteriaceae Strain 68-1-3, a Novel Mucus-Degrading Isolate from the Swine Intestinal Tract.</title>
        <authorList>
            <person name="Looft T."/>
            <person name="Bayles D.O."/>
            <person name="Alt D.P."/>
            <person name="Stanton T.B."/>
        </authorList>
    </citation>
    <scope>NUCLEOTIDE SEQUENCE [LARGE SCALE GENOMIC DNA]</scope>
    <source>
        <strain evidence="2 3">68-1-3</strain>
    </source>
</reference>
<dbReference type="EMBL" id="CP009302">
    <property type="protein sequence ID" value="AJC12664.1"/>
    <property type="molecule type" value="Genomic_DNA"/>
</dbReference>
<organism evidence="2 3">
    <name type="scientific">Berryella intestinalis</name>
    <dbReference type="NCBI Taxonomy" id="1531429"/>
    <lineage>
        <taxon>Bacteria</taxon>
        <taxon>Bacillati</taxon>
        <taxon>Actinomycetota</taxon>
        <taxon>Coriobacteriia</taxon>
        <taxon>Eggerthellales</taxon>
        <taxon>Eggerthellaceae</taxon>
        <taxon>Berryella</taxon>
    </lineage>
</organism>
<dbReference type="Proteomes" id="UP000031121">
    <property type="component" value="Chromosome"/>
</dbReference>
<dbReference type="RefSeq" id="WP_039690103.1">
    <property type="nucleotide sequence ID" value="NZ_CP009302.1"/>
</dbReference>
<sequence>MPQPRPSLALVLDVDEEYATKETRLEVGRCYSYVGSTVVRSHKRAEGARPLNRAELHVKLGNRRYLASDDEGADELWNDVIERWLFNQFGTIANNMRIYNRRQREIGGTELDFDYLDVVLENGGLVVQARLDSTSGIPAEVSAVVSQIRSALNAGALGPDVHRVTIPSEADYRRQVTEAQIRSEQDLGTETEGLPAQGENPDPIEASEQIDEPFTESDDLVDTSEQDALAELEAQMEAKFALPDPDFEIDYRIWGVMLPDGTEKEFDSAALSFRNEG</sequence>
<gene>
    <name evidence="2" type="ORF">JI75_08410</name>
</gene>
<dbReference type="AlphaFoldDB" id="A0A0A8B5P5"/>
<evidence type="ECO:0000313" key="2">
    <source>
        <dbReference type="EMBL" id="AJC12664.1"/>
    </source>
</evidence>
<protein>
    <submittedName>
        <fullName evidence="2">Uncharacterized protein</fullName>
    </submittedName>
</protein>
<evidence type="ECO:0000313" key="3">
    <source>
        <dbReference type="Proteomes" id="UP000031121"/>
    </source>
</evidence>
<feature type="region of interest" description="Disordered" evidence="1">
    <location>
        <begin position="179"/>
        <end position="205"/>
    </location>
</feature>
<evidence type="ECO:0000256" key="1">
    <source>
        <dbReference type="SAM" id="MobiDB-lite"/>
    </source>
</evidence>
<reference evidence="3" key="1">
    <citation type="submission" date="2014-08" db="EMBL/GenBank/DDBJ databases">
        <title>Coriobacteriaceae sp. complete genome.</title>
        <authorList>
            <person name="Looft T."/>
            <person name="Bayles D.O."/>
            <person name="Stanton T.B."/>
        </authorList>
    </citation>
    <scope>NUCLEOTIDE SEQUENCE [LARGE SCALE GENOMIC DNA]</scope>
    <source>
        <strain evidence="3">68-1-3</strain>
    </source>
</reference>
<dbReference type="HOGENOM" id="CLU_1022088_0_0_11"/>
<keyword evidence="3" id="KW-1185">Reference proteome</keyword>
<name>A0A0A8B5P5_9ACTN</name>
<accession>A0A0A8B5P5</accession>
<proteinExistence type="predicted"/>
<dbReference type="KEGG" id="cbac:JI75_08410"/>
<dbReference type="OrthoDB" id="3176577at2"/>